<dbReference type="Proteomes" id="UP000178526">
    <property type="component" value="Unassembled WGS sequence"/>
</dbReference>
<dbReference type="InterPro" id="IPR029062">
    <property type="entry name" value="Class_I_gatase-like"/>
</dbReference>
<dbReference type="Pfam" id="PF07722">
    <property type="entry name" value="Peptidase_C26"/>
    <property type="match status" value="1"/>
</dbReference>
<dbReference type="PANTHER" id="PTHR43235:SF1">
    <property type="entry name" value="GLUTAMINE AMIDOTRANSFERASE PB2B2.05-RELATED"/>
    <property type="match status" value="1"/>
</dbReference>
<dbReference type="InterPro" id="IPR044668">
    <property type="entry name" value="PuuD-like"/>
</dbReference>
<protein>
    <submittedName>
        <fullName evidence="1">Uncharacterized protein</fullName>
    </submittedName>
</protein>
<organism evidence="1 2">
    <name type="scientific">Candidatus Schekmanbacteria bacterium GWA2_38_11</name>
    <dbReference type="NCBI Taxonomy" id="1817876"/>
    <lineage>
        <taxon>Bacteria</taxon>
        <taxon>Candidatus Schekmaniibacteriota</taxon>
    </lineage>
</organism>
<dbReference type="EMBL" id="MGDB01000152">
    <property type="protein sequence ID" value="OGL38284.1"/>
    <property type="molecule type" value="Genomic_DNA"/>
</dbReference>
<proteinExistence type="predicted"/>
<dbReference type="GO" id="GO:0005829">
    <property type="term" value="C:cytosol"/>
    <property type="evidence" value="ECO:0007669"/>
    <property type="project" value="TreeGrafter"/>
</dbReference>
<dbReference type="PANTHER" id="PTHR43235">
    <property type="entry name" value="GLUTAMINE AMIDOTRANSFERASE PB2B2.05-RELATED"/>
    <property type="match status" value="1"/>
</dbReference>
<gene>
    <name evidence="1" type="ORF">A2042_09100</name>
</gene>
<name>A0A1F7RBF8_9BACT</name>
<comment type="caution">
    <text evidence="1">The sequence shown here is derived from an EMBL/GenBank/DDBJ whole genome shotgun (WGS) entry which is preliminary data.</text>
</comment>
<dbReference type="GO" id="GO:0016811">
    <property type="term" value="F:hydrolase activity, acting on carbon-nitrogen (but not peptide) bonds, in linear amides"/>
    <property type="evidence" value="ECO:0007669"/>
    <property type="project" value="InterPro"/>
</dbReference>
<accession>A0A1F7RBF8</accession>
<evidence type="ECO:0000313" key="1">
    <source>
        <dbReference type="EMBL" id="OGL38284.1"/>
    </source>
</evidence>
<evidence type="ECO:0000313" key="2">
    <source>
        <dbReference type="Proteomes" id="UP000178526"/>
    </source>
</evidence>
<reference evidence="1 2" key="1">
    <citation type="journal article" date="2016" name="Nat. Commun.">
        <title>Thousands of microbial genomes shed light on interconnected biogeochemical processes in an aquifer system.</title>
        <authorList>
            <person name="Anantharaman K."/>
            <person name="Brown C.T."/>
            <person name="Hug L.A."/>
            <person name="Sharon I."/>
            <person name="Castelle C.J."/>
            <person name="Probst A.J."/>
            <person name="Thomas B.C."/>
            <person name="Singh A."/>
            <person name="Wilkins M.J."/>
            <person name="Karaoz U."/>
            <person name="Brodie E.L."/>
            <person name="Williams K.H."/>
            <person name="Hubbard S.S."/>
            <person name="Banfield J.F."/>
        </authorList>
    </citation>
    <scope>NUCLEOTIDE SEQUENCE [LARGE SCALE GENOMIC DNA]</scope>
</reference>
<dbReference type="Gene3D" id="3.40.50.880">
    <property type="match status" value="1"/>
</dbReference>
<dbReference type="InterPro" id="IPR011697">
    <property type="entry name" value="Peptidase_C26"/>
</dbReference>
<dbReference type="SUPFAM" id="SSF52317">
    <property type="entry name" value="Class I glutamine amidotransferase-like"/>
    <property type="match status" value="1"/>
</dbReference>
<dbReference type="AlphaFoldDB" id="A0A1F7RBF8"/>
<sequence>MRATLVALKWGGYLPAGRQVASPTLCLNRAGILPDQPKQDASAIKQGEVTSKEGGKNLEKLKGYKIGEAVLRKIPKRKKMEYAFKEVKGKIILRRLKDIPLRKDCPFILITPSFKRCYYGVWNDLADSLLSYNLNIVISPFLGDEEIDELLREDFLHGIVLSGGNDIAPALYGGKKEDAHKPDLCRDNFEISLYRKAAKKGLPVLAVCRGLQVINIAHGGSLKSNLRTHKEDKRIDAHLLKIKNNSLFKKLSQVDFLRVGTSHHQAIERLGKDLISIAEANDGTIEMVEVKDYPLIATQFHPEKSEDGKIVFEVFKQMVYRKAKSSLTLPT</sequence>
<dbReference type="PROSITE" id="PS51273">
    <property type="entry name" value="GATASE_TYPE_1"/>
    <property type="match status" value="1"/>
</dbReference>